<reference evidence="1 2" key="1">
    <citation type="submission" date="2020-08" db="EMBL/GenBank/DDBJ databases">
        <title>Genomic Encyclopedia of Type Strains, Phase IV (KMG-IV): sequencing the most valuable type-strain genomes for metagenomic binning, comparative biology and taxonomic classification.</title>
        <authorList>
            <person name="Goeker M."/>
        </authorList>
    </citation>
    <scope>NUCLEOTIDE SEQUENCE [LARGE SCALE GENOMIC DNA]</scope>
    <source>
        <strain evidence="1 2">DSM 102983</strain>
    </source>
</reference>
<sequence length="48" mass="5653">MYFNVSIKITYSPTDSLFSGKLFTTFVNVKNKQRLRSIQYSNVNPQYN</sequence>
<keyword evidence="2" id="KW-1185">Reference proteome</keyword>
<evidence type="ECO:0000313" key="1">
    <source>
        <dbReference type="EMBL" id="MBB4620380.1"/>
    </source>
</evidence>
<gene>
    <name evidence="1" type="ORF">GGQ57_000254</name>
</gene>
<dbReference type="EMBL" id="JACHOC010000001">
    <property type="protein sequence ID" value="MBB4620380.1"/>
    <property type="molecule type" value="Genomic_DNA"/>
</dbReference>
<name>A0ABR6KG07_9BACT</name>
<dbReference type="Proteomes" id="UP000533637">
    <property type="component" value="Unassembled WGS sequence"/>
</dbReference>
<proteinExistence type="predicted"/>
<protein>
    <submittedName>
        <fullName evidence="1">Uncharacterized protein</fullName>
    </submittedName>
</protein>
<evidence type="ECO:0000313" key="2">
    <source>
        <dbReference type="Proteomes" id="UP000533637"/>
    </source>
</evidence>
<comment type="caution">
    <text evidence="1">The sequence shown here is derived from an EMBL/GenBank/DDBJ whole genome shotgun (WGS) entry which is preliminary data.</text>
</comment>
<organism evidence="1 2">
    <name type="scientific">Parabacteroides faecis</name>
    <dbReference type="NCBI Taxonomy" id="1217282"/>
    <lineage>
        <taxon>Bacteria</taxon>
        <taxon>Pseudomonadati</taxon>
        <taxon>Bacteroidota</taxon>
        <taxon>Bacteroidia</taxon>
        <taxon>Bacteroidales</taxon>
        <taxon>Tannerellaceae</taxon>
        <taxon>Parabacteroides</taxon>
    </lineage>
</organism>
<accession>A0ABR6KG07</accession>